<keyword evidence="1 4" id="KW-0489">Methyltransferase</keyword>
<protein>
    <submittedName>
        <fullName evidence="4">Putative O-methyltransferase YrrM</fullName>
    </submittedName>
</protein>
<evidence type="ECO:0000256" key="3">
    <source>
        <dbReference type="ARBA" id="ARBA00022691"/>
    </source>
</evidence>
<dbReference type="GO" id="GO:0032259">
    <property type="term" value="P:methylation"/>
    <property type="evidence" value="ECO:0007669"/>
    <property type="project" value="UniProtKB-KW"/>
</dbReference>
<keyword evidence="2 4" id="KW-0808">Transferase</keyword>
<dbReference type="InterPro" id="IPR002935">
    <property type="entry name" value="SAM_O-MeTrfase"/>
</dbReference>
<dbReference type="Pfam" id="PF01596">
    <property type="entry name" value="Methyltransf_3"/>
    <property type="match status" value="1"/>
</dbReference>
<accession>A0A4V2PEL4</accession>
<dbReference type="OrthoDB" id="9799672at2"/>
<comment type="caution">
    <text evidence="4">The sequence shown here is derived from an EMBL/GenBank/DDBJ whole genome shotgun (WGS) entry which is preliminary data.</text>
</comment>
<sequence>MTTSYSLNNDSQAAKVLNELYAEAEKQRSGAGNRLTAEAGAVLTPLERFTALKHRYMPIDRPFGNLMYSLLQASQAKTIVEFGTSFGISTIFLAAAARDNGFGKVITTEFIAEKAERARENLTRAGLVDWVEFRVGDALQTLSDPLPGPIDFLFLDGEKSLYLDVVRRVEPQMATGCLIASDNTDHQGAEPYLQYMRDPQQGYVSTPILTQGGPKAHSGHEISIRL</sequence>
<keyword evidence="5" id="KW-1185">Reference proteome</keyword>
<reference evidence="4 5" key="1">
    <citation type="submission" date="2019-03" db="EMBL/GenBank/DDBJ databases">
        <title>Genomic Encyclopedia of Archaeal and Bacterial Type Strains, Phase II (KMG-II): from individual species to whole genera.</title>
        <authorList>
            <person name="Goeker M."/>
        </authorList>
    </citation>
    <scope>NUCLEOTIDE SEQUENCE [LARGE SCALE GENOMIC DNA]</scope>
    <source>
        <strain evidence="4 5">DSM 27697</strain>
    </source>
</reference>
<proteinExistence type="predicted"/>
<dbReference type="Proteomes" id="UP000294546">
    <property type="component" value="Unassembled WGS sequence"/>
</dbReference>
<dbReference type="SUPFAM" id="SSF53335">
    <property type="entry name" value="S-adenosyl-L-methionine-dependent methyltransferases"/>
    <property type="match status" value="1"/>
</dbReference>
<dbReference type="AlphaFoldDB" id="A0A4V2PEL4"/>
<dbReference type="PROSITE" id="PS51682">
    <property type="entry name" value="SAM_OMT_I"/>
    <property type="match status" value="1"/>
</dbReference>
<evidence type="ECO:0000313" key="5">
    <source>
        <dbReference type="Proteomes" id="UP000294546"/>
    </source>
</evidence>
<dbReference type="Gene3D" id="3.40.50.150">
    <property type="entry name" value="Vaccinia Virus protein VP39"/>
    <property type="match status" value="1"/>
</dbReference>
<dbReference type="InterPro" id="IPR029063">
    <property type="entry name" value="SAM-dependent_MTases_sf"/>
</dbReference>
<gene>
    <name evidence="4" type="ORF">CLV83_1301</name>
</gene>
<name>A0A4V2PEL4_9GAMM</name>
<keyword evidence="3" id="KW-0949">S-adenosyl-L-methionine</keyword>
<dbReference type="PANTHER" id="PTHR43167">
    <property type="entry name" value="PUTATIVE (AFU_ORTHOLOGUE AFUA_6G01830)-RELATED"/>
    <property type="match status" value="1"/>
</dbReference>
<organism evidence="4 5">
    <name type="scientific">Marinobacterium mangrovicola</name>
    <dbReference type="NCBI Taxonomy" id="1476959"/>
    <lineage>
        <taxon>Bacteria</taxon>
        <taxon>Pseudomonadati</taxon>
        <taxon>Pseudomonadota</taxon>
        <taxon>Gammaproteobacteria</taxon>
        <taxon>Oceanospirillales</taxon>
        <taxon>Oceanospirillaceae</taxon>
        <taxon>Marinobacterium</taxon>
    </lineage>
</organism>
<evidence type="ECO:0000256" key="2">
    <source>
        <dbReference type="ARBA" id="ARBA00022679"/>
    </source>
</evidence>
<evidence type="ECO:0000256" key="1">
    <source>
        <dbReference type="ARBA" id="ARBA00022603"/>
    </source>
</evidence>
<evidence type="ECO:0000313" key="4">
    <source>
        <dbReference type="EMBL" id="TCK09196.1"/>
    </source>
</evidence>
<dbReference type="CDD" id="cd02440">
    <property type="entry name" value="AdoMet_MTases"/>
    <property type="match status" value="1"/>
</dbReference>
<dbReference type="PANTHER" id="PTHR43167:SF1">
    <property type="entry name" value="PUTATIVE (AFU_ORTHOLOGUE AFUA_6G01830)-RELATED"/>
    <property type="match status" value="1"/>
</dbReference>
<dbReference type="GO" id="GO:0008171">
    <property type="term" value="F:O-methyltransferase activity"/>
    <property type="evidence" value="ECO:0007669"/>
    <property type="project" value="InterPro"/>
</dbReference>
<dbReference type="EMBL" id="SMFU01000007">
    <property type="protein sequence ID" value="TCK09196.1"/>
    <property type="molecule type" value="Genomic_DNA"/>
</dbReference>
<dbReference type="RefSeq" id="WP_132289108.1">
    <property type="nucleotide sequence ID" value="NZ_SMFU01000007.1"/>
</dbReference>